<dbReference type="Pfam" id="PF07690">
    <property type="entry name" value="MFS_1"/>
    <property type="match status" value="1"/>
</dbReference>
<dbReference type="InterPro" id="IPR036259">
    <property type="entry name" value="MFS_trans_sf"/>
</dbReference>
<name>A0A3A9Z055_9ACTN</name>
<dbReference type="PANTHER" id="PTHR42718">
    <property type="entry name" value="MAJOR FACILITATOR SUPERFAMILY MULTIDRUG TRANSPORTER MFSC"/>
    <property type="match status" value="1"/>
</dbReference>
<feature type="transmembrane region" description="Helical" evidence="9">
    <location>
        <begin position="175"/>
        <end position="197"/>
    </location>
</feature>
<evidence type="ECO:0000256" key="7">
    <source>
        <dbReference type="ARBA" id="ARBA00023251"/>
    </source>
</evidence>
<evidence type="ECO:0000256" key="6">
    <source>
        <dbReference type="ARBA" id="ARBA00023136"/>
    </source>
</evidence>
<dbReference type="InterPro" id="IPR011701">
    <property type="entry name" value="MFS"/>
</dbReference>
<dbReference type="Proteomes" id="UP000272474">
    <property type="component" value="Unassembled WGS sequence"/>
</dbReference>
<feature type="transmembrane region" description="Helical" evidence="9">
    <location>
        <begin position="309"/>
        <end position="331"/>
    </location>
</feature>
<feature type="compositionally biased region" description="Gly residues" evidence="8">
    <location>
        <begin position="477"/>
        <end position="490"/>
    </location>
</feature>
<keyword evidence="12" id="KW-1185">Reference proteome</keyword>
<keyword evidence="4 9" id="KW-0812">Transmembrane</keyword>
<dbReference type="EMBL" id="RBAL01000007">
    <property type="protein sequence ID" value="RKN41822.1"/>
    <property type="molecule type" value="Genomic_DNA"/>
</dbReference>
<evidence type="ECO:0000256" key="4">
    <source>
        <dbReference type="ARBA" id="ARBA00022692"/>
    </source>
</evidence>
<feature type="domain" description="Major facilitator superfamily (MFS) profile" evidence="10">
    <location>
        <begin position="22"/>
        <end position="474"/>
    </location>
</feature>
<evidence type="ECO:0000256" key="1">
    <source>
        <dbReference type="ARBA" id="ARBA00004651"/>
    </source>
</evidence>
<feature type="transmembrane region" description="Helical" evidence="9">
    <location>
        <begin position="150"/>
        <end position="169"/>
    </location>
</feature>
<accession>A0A3A9Z055</accession>
<dbReference type="RefSeq" id="WP_120679843.1">
    <property type="nucleotide sequence ID" value="NZ_RBAL01000007.1"/>
</dbReference>
<feature type="transmembrane region" description="Helical" evidence="9">
    <location>
        <begin position="235"/>
        <end position="258"/>
    </location>
</feature>
<dbReference type="GO" id="GO:0005886">
    <property type="term" value="C:plasma membrane"/>
    <property type="evidence" value="ECO:0007669"/>
    <property type="project" value="UniProtKB-SubCell"/>
</dbReference>
<keyword evidence="6 9" id="KW-0472">Membrane</keyword>
<reference evidence="11 12" key="1">
    <citation type="journal article" date="2014" name="Int. J. Syst. Evol. Microbiol.">
        <title>Streptomyces hoynatensis sp. nov., isolated from deep marine sediment.</title>
        <authorList>
            <person name="Veyisoglu A."/>
            <person name="Sahin N."/>
        </authorList>
    </citation>
    <scope>NUCLEOTIDE SEQUENCE [LARGE SCALE GENOMIC DNA]</scope>
    <source>
        <strain evidence="11 12">KCTC 29097</strain>
    </source>
</reference>
<dbReference type="CDD" id="cd17321">
    <property type="entry name" value="MFS_MMR_MDR_like"/>
    <property type="match status" value="1"/>
</dbReference>
<feature type="transmembrane region" description="Helical" evidence="9">
    <location>
        <begin position="209"/>
        <end position="229"/>
    </location>
</feature>
<evidence type="ECO:0000313" key="11">
    <source>
        <dbReference type="EMBL" id="RKN41822.1"/>
    </source>
</evidence>
<feature type="transmembrane region" description="Helical" evidence="9">
    <location>
        <begin position="416"/>
        <end position="435"/>
    </location>
</feature>
<dbReference type="SUPFAM" id="SSF103473">
    <property type="entry name" value="MFS general substrate transporter"/>
    <property type="match status" value="1"/>
</dbReference>
<keyword evidence="7" id="KW-0046">Antibiotic resistance</keyword>
<evidence type="ECO:0000313" key="12">
    <source>
        <dbReference type="Proteomes" id="UP000272474"/>
    </source>
</evidence>
<dbReference type="GO" id="GO:0022857">
    <property type="term" value="F:transmembrane transporter activity"/>
    <property type="evidence" value="ECO:0007669"/>
    <property type="project" value="InterPro"/>
</dbReference>
<feature type="compositionally biased region" description="Low complexity" evidence="8">
    <location>
        <begin position="494"/>
        <end position="507"/>
    </location>
</feature>
<evidence type="ECO:0000256" key="2">
    <source>
        <dbReference type="ARBA" id="ARBA00022448"/>
    </source>
</evidence>
<evidence type="ECO:0000256" key="5">
    <source>
        <dbReference type="ARBA" id="ARBA00022989"/>
    </source>
</evidence>
<feature type="transmembrane region" description="Helical" evidence="9">
    <location>
        <begin position="88"/>
        <end position="106"/>
    </location>
</feature>
<protein>
    <submittedName>
        <fullName evidence="11">MFS transporter</fullName>
    </submittedName>
</protein>
<feature type="transmembrane region" description="Helical" evidence="9">
    <location>
        <begin position="118"/>
        <end position="138"/>
    </location>
</feature>
<feature type="transmembrane region" description="Helical" evidence="9">
    <location>
        <begin position="343"/>
        <end position="370"/>
    </location>
</feature>
<evidence type="ECO:0000256" key="3">
    <source>
        <dbReference type="ARBA" id="ARBA00022475"/>
    </source>
</evidence>
<dbReference type="InterPro" id="IPR020846">
    <property type="entry name" value="MFS_dom"/>
</dbReference>
<evidence type="ECO:0000256" key="9">
    <source>
        <dbReference type="SAM" id="Phobius"/>
    </source>
</evidence>
<evidence type="ECO:0000259" key="10">
    <source>
        <dbReference type="PROSITE" id="PS50850"/>
    </source>
</evidence>
<dbReference type="Gene3D" id="1.20.1250.20">
    <property type="entry name" value="MFS general substrate transporter like domains"/>
    <property type="match status" value="1"/>
</dbReference>
<feature type="transmembrane region" description="Helical" evidence="9">
    <location>
        <begin position="447"/>
        <end position="470"/>
    </location>
</feature>
<keyword evidence="5 9" id="KW-1133">Transmembrane helix</keyword>
<dbReference type="OrthoDB" id="4508689at2"/>
<organism evidence="11 12">
    <name type="scientific">Streptomyces hoynatensis</name>
    <dbReference type="NCBI Taxonomy" id="1141874"/>
    <lineage>
        <taxon>Bacteria</taxon>
        <taxon>Bacillati</taxon>
        <taxon>Actinomycetota</taxon>
        <taxon>Actinomycetes</taxon>
        <taxon>Kitasatosporales</taxon>
        <taxon>Streptomycetaceae</taxon>
        <taxon>Streptomyces</taxon>
    </lineage>
</organism>
<evidence type="ECO:0000256" key="8">
    <source>
        <dbReference type="SAM" id="MobiDB-lite"/>
    </source>
</evidence>
<dbReference type="PROSITE" id="PS50850">
    <property type="entry name" value="MFS"/>
    <property type="match status" value="1"/>
</dbReference>
<keyword evidence="2" id="KW-0813">Transport</keyword>
<dbReference type="PANTHER" id="PTHR42718:SF46">
    <property type="entry name" value="BLR6921 PROTEIN"/>
    <property type="match status" value="1"/>
</dbReference>
<gene>
    <name evidence="11" type="ORF">D7294_15335</name>
</gene>
<comment type="subcellular location">
    <subcellularLocation>
        <location evidence="1">Cell membrane</location>
        <topology evidence="1">Multi-pass membrane protein</topology>
    </subcellularLocation>
</comment>
<dbReference type="Gene3D" id="1.20.1720.10">
    <property type="entry name" value="Multidrug resistance protein D"/>
    <property type="match status" value="1"/>
</dbReference>
<dbReference type="GO" id="GO:0046677">
    <property type="term" value="P:response to antibiotic"/>
    <property type="evidence" value="ECO:0007669"/>
    <property type="project" value="UniProtKB-KW"/>
</dbReference>
<feature type="transmembrane region" description="Helical" evidence="9">
    <location>
        <begin position="376"/>
        <end position="396"/>
    </location>
</feature>
<feature type="region of interest" description="Disordered" evidence="8">
    <location>
        <begin position="477"/>
        <end position="519"/>
    </location>
</feature>
<dbReference type="AlphaFoldDB" id="A0A3A9Z055"/>
<feature type="transmembrane region" description="Helical" evidence="9">
    <location>
        <begin position="58"/>
        <end position="76"/>
    </location>
</feature>
<sequence length="519" mass="51016">MSSPVPRAGRAGAPPPPVSRWLLPVVLTVQFTVSLDTSVVNVALPAVRAGLGFDEDGLTWVVNAYALTFGGLMMLGGRLGDLFGRRRVLLAGLALFGAASLAGGLMRTPGLLIAARAVQGVGAAALTPVALALLTTAFAPGRALARALGLWGATAAAGGAAGVLAGGVLTEWLSWRAVMLINVPIVAFALAAARRLPADRRAGQAPPRLDAAGALLVTAGATALVLGVVRSEAVGWGSAATLLTLGAAAALLALFALVESRTRDPLLRMGLPARRPVLGANLFMMLLFSCQFAAFYFCSLHLHHVLGYGAARAGLAFLPFCLGVVAGSALAARAVASLGLRRLLVLGGLLAACGVGWLGAGMAAGGGYLLAMSGPMLLISVGIGMCFVPLGTAGTAGVPPEAAGMASGLLNTSRQVGGSVGLAALGTLATSVSGGQEGASREALAEGYGAAVGASAALLLLAVLAALLLIRDPAGAGSGRAGGGRGGTGRAPGRRAPAGRARSLPAAAGGGEGGERPGG</sequence>
<comment type="caution">
    <text evidence="11">The sequence shown here is derived from an EMBL/GenBank/DDBJ whole genome shotgun (WGS) entry which is preliminary data.</text>
</comment>
<proteinExistence type="predicted"/>
<keyword evidence="3" id="KW-1003">Cell membrane</keyword>
<feature type="transmembrane region" description="Helical" evidence="9">
    <location>
        <begin position="278"/>
        <end position="297"/>
    </location>
</feature>
<feature type="transmembrane region" description="Helical" evidence="9">
    <location>
        <begin position="21"/>
        <end position="46"/>
    </location>
</feature>